<keyword evidence="6" id="KW-0560">Oxidoreductase</keyword>
<evidence type="ECO:0000259" key="7">
    <source>
        <dbReference type="Pfam" id="PF04321"/>
    </source>
</evidence>
<evidence type="ECO:0000256" key="2">
    <source>
        <dbReference type="ARBA" id="ARBA00010944"/>
    </source>
</evidence>
<keyword evidence="9" id="KW-1185">Reference proteome</keyword>
<evidence type="ECO:0000256" key="6">
    <source>
        <dbReference type="RuleBase" id="RU364082"/>
    </source>
</evidence>
<dbReference type="InterPro" id="IPR029903">
    <property type="entry name" value="RmlD-like-bd"/>
</dbReference>
<dbReference type="InterPro" id="IPR005913">
    <property type="entry name" value="dTDP_dehydrorham_reduct"/>
</dbReference>
<dbReference type="CDD" id="cd05254">
    <property type="entry name" value="dTDP_HR_like_SDR_e"/>
    <property type="match status" value="1"/>
</dbReference>
<dbReference type="RefSeq" id="WP_081197502.1">
    <property type="nucleotide sequence ID" value="NZ_FOCZ01000003.1"/>
</dbReference>
<gene>
    <name evidence="8" type="ORF">A4H97_22165</name>
</gene>
<evidence type="ECO:0000313" key="8">
    <source>
        <dbReference type="EMBL" id="OQP54669.1"/>
    </source>
</evidence>
<dbReference type="PANTHER" id="PTHR10491:SF4">
    <property type="entry name" value="METHIONINE ADENOSYLTRANSFERASE 2 SUBUNIT BETA"/>
    <property type="match status" value="1"/>
</dbReference>
<comment type="pathway">
    <text evidence="1 6">Carbohydrate biosynthesis; dTDP-L-rhamnose biosynthesis.</text>
</comment>
<comment type="catalytic activity">
    <reaction evidence="5">
        <text>dTDP-beta-L-rhamnose + NADP(+) = dTDP-4-dehydro-beta-L-rhamnose + NADPH + H(+)</text>
        <dbReference type="Rhea" id="RHEA:21796"/>
        <dbReference type="ChEBI" id="CHEBI:15378"/>
        <dbReference type="ChEBI" id="CHEBI:57510"/>
        <dbReference type="ChEBI" id="CHEBI:57783"/>
        <dbReference type="ChEBI" id="CHEBI:58349"/>
        <dbReference type="ChEBI" id="CHEBI:62830"/>
        <dbReference type="EC" id="1.1.1.133"/>
    </reaction>
</comment>
<evidence type="ECO:0000256" key="5">
    <source>
        <dbReference type="ARBA" id="ARBA00048200"/>
    </source>
</evidence>
<evidence type="ECO:0000256" key="3">
    <source>
        <dbReference type="ARBA" id="ARBA00012929"/>
    </source>
</evidence>
<evidence type="ECO:0000256" key="4">
    <source>
        <dbReference type="ARBA" id="ARBA00017099"/>
    </source>
</evidence>
<evidence type="ECO:0000256" key="1">
    <source>
        <dbReference type="ARBA" id="ARBA00004781"/>
    </source>
</evidence>
<dbReference type="GO" id="GO:0019305">
    <property type="term" value="P:dTDP-rhamnose biosynthetic process"/>
    <property type="evidence" value="ECO:0007669"/>
    <property type="project" value="UniProtKB-UniPathway"/>
</dbReference>
<dbReference type="PANTHER" id="PTHR10491">
    <property type="entry name" value="DTDP-4-DEHYDRORHAMNOSE REDUCTASE"/>
    <property type="match status" value="1"/>
</dbReference>
<sequence length="295" mass="32901">MKVLITGANGLLGQHLTKLLLDKNYQVVATSRGESRLPFEPSGNYTYHSMDIANAFDTYAIMNREQPDVVVHAAAMTQVDDCELQPEVCERINVQGTAQILTDAETFSSHFIYVSTDFVFDGEKGNYSEEEDTNPISLYGFTKLQAESMVQVSDVPFAIVRTCLVYGNLLKGTRSNIVSWVRESLEKDKTIQVVSDQLRTPTYVGDLAKGIALIIEKKATGIYHISGKDWLTPYDIALKTAQKFQLDASKIVKVDASTFKQPGRRPLKTGFVIEKARKELGYEPMSFDEGLDFMG</sequence>
<accession>A0A1V9F8D3</accession>
<organism evidence="8 9">
    <name type="scientific">Niastella yeongjuensis</name>
    <dbReference type="NCBI Taxonomy" id="354355"/>
    <lineage>
        <taxon>Bacteria</taxon>
        <taxon>Pseudomonadati</taxon>
        <taxon>Bacteroidota</taxon>
        <taxon>Chitinophagia</taxon>
        <taxon>Chitinophagales</taxon>
        <taxon>Chitinophagaceae</taxon>
        <taxon>Niastella</taxon>
    </lineage>
</organism>
<comment type="caution">
    <text evidence="8">The sequence shown here is derived from an EMBL/GenBank/DDBJ whole genome shotgun (WGS) entry which is preliminary data.</text>
</comment>
<dbReference type="EMBL" id="LVXG01000003">
    <property type="protein sequence ID" value="OQP54669.1"/>
    <property type="molecule type" value="Genomic_DNA"/>
</dbReference>
<dbReference type="SUPFAM" id="SSF51735">
    <property type="entry name" value="NAD(P)-binding Rossmann-fold domains"/>
    <property type="match status" value="1"/>
</dbReference>
<comment type="similarity">
    <text evidence="2 6">Belongs to the dTDP-4-dehydrorhamnose reductase family.</text>
</comment>
<dbReference type="InterPro" id="IPR036291">
    <property type="entry name" value="NAD(P)-bd_dom_sf"/>
</dbReference>
<evidence type="ECO:0000313" key="9">
    <source>
        <dbReference type="Proteomes" id="UP000192610"/>
    </source>
</evidence>
<dbReference type="GO" id="GO:0008831">
    <property type="term" value="F:dTDP-4-dehydrorhamnose reductase activity"/>
    <property type="evidence" value="ECO:0007669"/>
    <property type="project" value="UniProtKB-EC"/>
</dbReference>
<proteinExistence type="inferred from homology"/>
<dbReference type="UniPathway" id="UPA00124"/>
<dbReference type="STRING" id="354355.SAMN05660816_01949"/>
<dbReference type="OrthoDB" id="9803892at2"/>
<dbReference type="Pfam" id="PF04321">
    <property type="entry name" value="RmlD_sub_bind"/>
    <property type="match status" value="1"/>
</dbReference>
<protein>
    <recommendedName>
        <fullName evidence="4 6">dTDP-4-dehydrorhamnose reductase</fullName>
        <ecNumber evidence="3 6">1.1.1.133</ecNumber>
    </recommendedName>
</protein>
<dbReference type="Proteomes" id="UP000192610">
    <property type="component" value="Unassembled WGS sequence"/>
</dbReference>
<dbReference type="EC" id="1.1.1.133" evidence="3 6"/>
<name>A0A1V9F8D3_9BACT</name>
<dbReference type="AlphaFoldDB" id="A0A1V9F8D3"/>
<dbReference type="Gene3D" id="3.40.50.720">
    <property type="entry name" value="NAD(P)-binding Rossmann-like Domain"/>
    <property type="match status" value="1"/>
</dbReference>
<dbReference type="GO" id="GO:0005829">
    <property type="term" value="C:cytosol"/>
    <property type="evidence" value="ECO:0007669"/>
    <property type="project" value="TreeGrafter"/>
</dbReference>
<keyword evidence="6" id="KW-0521">NADP</keyword>
<feature type="domain" description="RmlD-like substrate binding" evidence="7">
    <location>
        <begin position="1"/>
        <end position="292"/>
    </location>
</feature>
<comment type="function">
    <text evidence="6">Catalyzes the reduction of dTDP-6-deoxy-L-lyxo-4-hexulose to yield dTDP-L-rhamnose.</text>
</comment>
<reference evidence="9" key="1">
    <citation type="submission" date="2016-04" db="EMBL/GenBank/DDBJ databases">
        <authorList>
            <person name="Chen L."/>
            <person name="Zhuang W."/>
            <person name="Wang G."/>
        </authorList>
    </citation>
    <scope>NUCLEOTIDE SEQUENCE [LARGE SCALE GENOMIC DNA]</scope>
    <source>
        <strain evidence="9">17621</strain>
    </source>
</reference>